<dbReference type="InterPro" id="IPR051454">
    <property type="entry name" value="RNA/ubiquinone_mod_enzymes"/>
</dbReference>
<gene>
    <name evidence="5" type="ORF">H8696_04665</name>
</gene>
<comment type="caution">
    <text evidence="5">The sequence shown here is derived from an EMBL/GenBank/DDBJ whole genome shotgun (WGS) entry which is preliminary data.</text>
</comment>
<keyword evidence="1" id="KW-0645">Protease</keyword>
<evidence type="ECO:0000256" key="3">
    <source>
        <dbReference type="ARBA" id="ARBA00038374"/>
    </source>
</evidence>
<dbReference type="Pfam" id="PF01136">
    <property type="entry name" value="Peptidase_U32"/>
    <property type="match status" value="1"/>
</dbReference>
<dbReference type="RefSeq" id="WP_249315215.1">
    <property type="nucleotide sequence ID" value="NZ_JACRSR010000001.1"/>
</dbReference>
<dbReference type="EMBL" id="JACRSR010000001">
    <property type="protein sequence ID" value="MBC8531138.1"/>
    <property type="molecule type" value="Genomic_DNA"/>
</dbReference>
<dbReference type="PROSITE" id="PS01276">
    <property type="entry name" value="PEPTIDASE_U32"/>
    <property type="match status" value="1"/>
</dbReference>
<dbReference type="InterPro" id="IPR001539">
    <property type="entry name" value="Peptidase_U32"/>
</dbReference>
<organism evidence="5 6">
    <name type="scientific">Gehongia tenuis</name>
    <dbReference type="NCBI Taxonomy" id="2763655"/>
    <lineage>
        <taxon>Bacteria</taxon>
        <taxon>Bacillati</taxon>
        <taxon>Bacillota</taxon>
        <taxon>Clostridia</taxon>
        <taxon>Christensenellales</taxon>
        <taxon>Christensenellaceae</taxon>
        <taxon>Gehongia</taxon>
    </lineage>
</organism>
<dbReference type="Pfam" id="PF16325">
    <property type="entry name" value="Peptidase_U32_C"/>
    <property type="match status" value="1"/>
</dbReference>
<protein>
    <submittedName>
        <fullName evidence="5">U32 family peptidase</fullName>
    </submittedName>
</protein>
<keyword evidence="6" id="KW-1185">Reference proteome</keyword>
<dbReference type="PANTHER" id="PTHR30217">
    <property type="entry name" value="PEPTIDASE U32 FAMILY"/>
    <property type="match status" value="1"/>
</dbReference>
<feature type="domain" description="Peptidase family U32 C-terminal" evidence="4">
    <location>
        <begin position="323"/>
        <end position="405"/>
    </location>
</feature>
<comment type="similarity">
    <text evidence="3">Belongs to the peptidase U32 family.</text>
</comment>
<evidence type="ECO:0000313" key="6">
    <source>
        <dbReference type="Proteomes" id="UP000623172"/>
    </source>
</evidence>
<dbReference type="Proteomes" id="UP000623172">
    <property type="component" value="Unassembled WGS sequence"/>
</dbReference>
<dbReference type="InterPro" id="IPR032525">
    <property type="entry name" value="Peptidase_U32_C"/>
</dbReference>
<dbReference type="PANTHER" id="PTHR30217:SF6">
    <property type="entry name" value="TRNA HYDROXYLATION PROTEIN P"/>
    <property type="match status" value="1"/>
</dbReference>
<evidence type="ECO:0000256" key="2">
    <source>
        <dbReference type="ARBA" id="ARBA00022801"/>
    </source>
</evidence>
<sequence length="410" mass="46717">MNVPELLAPAGSPERLKSAILFGADAVYLSGKHFGLRAQAENFTTEELAKGIAYAHERGRRCYVTLNKIPRQRDLSDLEAAIEEARDTKADAVIVSDPGIMREVQRIAPGLPIHLSTQANATNAPSCKFWYDQGVQRIVFARELSLKEMGEIIAASPKDLEFECFIHGSMCISYSGRCLMSNYFSSRDGNSGACAQPCRWKYAVMEEKRPGEYFPVAEDAYGTYIFNSKDLFWMPHIKELAEIGIHCFKIEGRMKTAYYTATVTRAYRRALDRYSADPEHFRMTEEDQAEVMKAGQREFTDAFYEGPLEKNSQLYDRSRNTASYEFSAMVLDYDESGGRVFLQQRNNFRVGDRLEALAYHELPREDFVVERMMDEEGNEIKVAPHPMQKVWVDCNLPLMPGDMLRKCKKA</sequence>
<evidence type="ECO:0000313" key="5">
    <source>
        <dbReference type="EMBL" id="MBC8531138.1"/>
    </source>
</evidence>
<keyword evidence="2" id="KW-0378">Hydrolase</keyword>
<dbReference type="AlphaFoldDB" id="A0A926HPE8"/>
<evidence type="ECO:0000259" key="4">
    <source>
        <dbReference type="Pfam" id="PF16325"/>
    </source>
</evidence>
<dbReference type="GO" id="GO:0006508">
    <property type="term" value="P:proteolysis"/>
    <property type="evidence" value="ECO:0007669"/>
    <property type="project" value="UniProtKB-KW"/>
</dbReference>
<dbReference type="GO" id="GO:0008233">
    <property type="term" value="F:peptidase activity"/>
    <property type="evidence" value="ECO:0007669"/>
    <property type="project" value="UniProtKB-KW"/>
</dbReference>
<name>A0A926HPE8_9FIRM</name>
<evidence type="ECO:0000256" key="1">
    <source>
        <dbReference type="ARBA" id="ARBA00022670"/>
    </source>
</evidence>
<dbReference type="Gene3D" id="2.40.30.10">
    <property type="entry name" value="Translation factors"/>
    <property type="match status" value="1"/>
</dbReference>
<accession>A0A926HPE8</accession>
<reference evidence="5" key="1">
    <citation type="submission" date="2020-08" db="EMBL/GenBank/DDBJ databases">
        <title>Genome public.</title>
        <authorList>
            <person name="Liu C."/>
            <person name="Sun Q."/>
        </authorList>
    </citation>
    <scope>NUCLEOTIDE SEQUENCE</scope>
    <source>
        <strain evidence="5">NSJ-53</strain>
    </source>
</reference>
<proteinExistence type="inferred from homology"/>